<dbReference type="PANTHER" id="PTHR34072">
    <property type="entry name" value="ENZYMATIC POLYPROTEIN-RELATED"/>
    <property type="match status" value="1"/>
</dbReference>
<organism evidence="1">
    <name type="scientific">Aphanomyces astaci</name>
    <name type="common">Crayfish plague agent</name>
    <dbReference type="NCBI Taxonomy" id="112090"/>
    <lineage>
        <taxon>Eukaryota</taxon>
        <taxon>Sar</taxon>
        <taxon>Stramenopiles</taxon>
        <taxon>Oomycota</taxon>
        <taxon>Saprolegniomycetes</taxon>
        <taxon>Saprolegniales</taxon>
        <taxon>Verrucalvaceae</taxon>
        <taxon>Aphanomyces</taxon>
    </lineage>
</organism>
<proteinExistence type="predicted"/>
<dbReference type="PANTHER" id="PTHR34072:SF56">
    <property type="entry name" value="REVERSE TRANSCRIPTASE_RETROTRANSPOSON-DERIVED PROTEIN RNASE H-LIKE DOMAIN-CONTAINING PROTEIN"/>
    <property type="match status" value="1"/>
</dbReference>
<evidence type="ECO:0008006" key="2">
    <source>
        <dbReference type="Google" id="ProtNLM"/>
    </source>
</evidence>
<protein>
    <recommendedName>
        <fullName evidence="2">Reverse transcriptase RNase H-like domain-containing protein</fullName>
    </recommendedName>
</protein>
<reference evidence="1" key="1">
    <citation type="submission" date="2013-12" db="EMBL/GenBank/DDBJ databases">
        <title>The Genome Sequence of Aphanomyces astaci APO3.</title>
        <authorList>
            <consortium name="The Broad Institute Genomics Platform"/>
            <person name="Russ C."/>
            <person name="Tyler B."/>
            <person name="van West P."/>
            <person name="Dieguez-Uribeondo J."/>
            <person name="Young S.K."/>
            <person name="Zeng Q."/>
            <person name="Gargeya S."/>
            <person name="Fitzgerald M."/>
            <person name="Abouelleil A."/>
            <person name="Alvarado L."/>
            <person name="Chapman S.B."/>
            <person name="Gainer-Dewar J."/>
            <person name="Goldberg J."/>
            <person name="Griggs A."/>
            <person name="Gujja S."/>
            <person name="Hansen M."/>
            <person name="Howarth C."/>
            <person name="Imamovic A."/>
            <person name="Ireland A."/>
            <person name="Larimer J."/>
            <person name="McCowan C."/>
            <person name="Murphy C."/>
            <person name="Pearson M."/>
            <person name="Poon T.W."/>
            <person name="Priest M."/>
            <person name="Roberts A."/>
            <person name="Saif S."/>
            <person name="Shea T."/>
            <person name="Sykes S."/>
            <person name="Wortman J."/>
            <person name="Nusbaum C."/>
            <person name="Birren B."/>
        </authorList>
    </citation>
    <scope>NUCLEOTIDE SEQUENCE [LARGE SCALE GENOMIC DNA]</scope>
    <source>
        <strain evidence="1">APO3</strain>
    </source>
</reference>
<dbReference type="RefSeq" id="XP_009846686.1">
    <property type="nucleotide sequence ID" value="XM_009848384.1"/>
</dbReference>
<accession>W4F8P6</accession>
<dbReference type="OrthoDB" id="115157at2759"/>
<dbReference type="GeneID" id="20821233"/>
<dbReference type="STRING" id="112090.W4F8P6"/>
<dbReference type="AlphaFoldDB" id="W4F8P6"/>
<sequence length="186" mass="20698">MATNTPRISHRMARWISFFSEFTFAVQYKPGKDNILADALSRRPNLELTMIGLLTSGLHDRIRAAYPLDADCLSRLAALTDPVSPKSRCASSAMHRFALTDGPSPTTKRNAPTVSWKIIFGAIPSLPTSRGLSRYSTRFSLTTLRFRRPLAFRPTTPSISNTPAFHRCLTVRFQVGGSLRGFLLRA</sequence>
<dbReference type="EMBL" id="KI913537">
    <property type="protein sequence ID" value="ETV63832.1"/>
    <property type="molecule type" value="Genomic_DNA"/>
</dbReference>
<dbReference type="VEuPathDB" id="FungiDB:H257_19237"/>
<evidence type="ECO:0000313" key="1">
    <source>
        <dbReference type="EMBL" id="ETV63832.1"/>
    </source>
</evidence>
<gene>
    <name evidence="1" type="ORF">H257_19237</name>
</gene>
<name>W4F8P6_APHAT</name>